<evidence type="ECO:0000313" key="5">
    <source>
        <dbReference type="EMBL" id="KAE9146948.1"/>
    </source>
</evidence>
<keyword evidence="12" id="KW-1185">Reference proteome</keyword>
<proteinExistence type="predicted"/>
<evidence type="ECO:0000313" key="10">
    <source>
        <dbReference type="EMBL" id="KAE9362183.1"/>
    </source>
</evidence>
<reference evidence="11 12" key="1">
    <citation type="submission" date="2018-08" db="EMBL/GenBank/DDBJ databases">
        <title>Genomic investigation of the strawberry pathogen Phytophthora fragariae indicates pathogenicity is determined by transcriptional variation in three key races.</title>
        <authorList>
            <person name="Adams T.M."/>
            <person name="Armitage A.D."/>
            <person name="Sobczyk M.K."/>
            <person name="Bates H.J."/>
            <person name="Dunwell J.M."/>
            <person name="Nellist C.F."/>
            <person name="Harrison R.J."/>
        </authorList>
    </citation>
    <scope>NUCLEOTIDE SEQUENCE [LARGE SCALE GENOMIC DNA]</scope>
    <source>
        <strain evidence="9 13">A4</strain>
        <strain evidence="8 14">BC-1</strain>
        <strain evidence="7 18">BC-23</strain>
        <strain evidence="6 12">NOV-27</strain>
        <strain evidence="5 15">NOV-5</strain>
        <strain evidence="4 16">NOV-71</strain>
        <strain evidence="10 19">NOV-77</strain>
        <strain evidence="1 11">NOV-9</strain>
        <strain evidence="3 20">ONT-3</strain>
        <strain evidence="2 17">SCRP245</strain>
    </source>
</reference>
<evidence type="ECO:0000313" key="9">
    <source>
        <dbReference type="EMBL" id="KAE9319963.1"/>
    </source>
</evidence>
<evidence type="ECO:0000313" key="3">
    <source>
        <dbReference type="EMBL" id="KAE9126239.1"/>
    </source>
</evidence>
<dbReference type="EMBL" id="QXGE01000212">
    <property type="protein sequence ID" value="KAE9319963.1"/>
    <property type="molecule type" value="Genomic_DNA"/>
</dbReference>
<evidence type="ECO:0000313" key="15">
    <source>
        <dbReference type="Proteomes" id="UP000440732"/>
    </source>
</evidence>
<dbReference type="EMBL" id="QXGF01000233">
    <property type="protein sequence ID" value="KAE8943834.1"/>
    <property type="molecule type" value="Genomic_DNA"/>
</dbReference>
<dbReference type="EMBL" id="QXFX01000196">
    <property type="protein sequence ID" value="KAE9126239.1"/>
    <property type="molecule type" value="Genomic_DNA"/>
</dbReference>
<evidence type="ECO:0000313" key="1">
    <source>
        <dbReference type="EMBL" id="KAE8943834.1"/>
    </source>
</evidence>
<name>A0A6A3YS69_9STRA</name>
<organism evidence="6 12">
    <name type="scientific">Phytophthora fragariae</name>
    <dbReference type="NCBI Taxonomy" id="53985"/>
    <lineage>
        <taxon>Eukaryota</taxon>
        <taxon>Sar</taxon>
        <taxon>Stramenopiles</taxon>
        <taxon>Oomycota</taxon>
        <taxon>Peronosporomycetes</taxon>
        <taxon>Peronosporales</taxon>
        <taxon>Peronosporaceae</taxon>
        <taxon>Phytophthora</taxon>
    </lineage>
</organism>
<evidence type="ECO:0000313" key="19">
    <source>
        <dbReference type="Proteomes" id="UP000486351"/>
    </source>
</evidence>
<evidence type="ECO:0000313" key="16">
    <source>
        <dbReference type="Proteomes" id="UP000441208"/>
    </source>
</evidence>
<evidence type="ECO:0000313" key="4">
    <source>
        <dbReference type="EMBL" id="KAE9132413.1"/>
    </source>
</evidence>
<dbReference type="Proteomes" id="UP000488956">
    <property type="component" value="Unassembled WGS sequence"/>
</dbReference>
<dbReference type="EMBL" id="QXFY01000006">
    <property type="protein sequence ID" value="KAE9362183.1"/>
    <property type="molecule type" value="Genomic_DNA"/>
</dbReference>
<dbReference type="EMBL" id="QXGD01000129">
    <property type="protein sequence ID" value="KAE9251582.1"/>
    <property type="molecule type" value="Genomic_DNA"/>
</dbReference>
<dbReference type="EMBL" id="QXGC01000194">
    <property type="protein sequence ID" value="KAE9245368.1"/>
    <property type="molecule type" value="Genomic_DNA"/>
</dbReference>
<sequence>MVVDWICKKQASISLSTMEAEFVAVSQVTAEMFWMFFKEIGVKAKGAYDR</sequence>
<evidence type="ECO:0000313" key="12">
    <source>
        <dbReference type="Proteomes" id="UP000433483"/>
    </source>
</evidence>
<dbReference type="EMBL" id="QXGA01000377">
    <property type="protein sequence ID" value="KAE9146948.1"/>
    <property type="molecule type" value="Genomic_DNA"/>
</dbReference>
<evidence type="ECO:0000313" key="20">
    <source>
        <dbReference type="Proteomes" id="UP000488956"/>
    </source>
</evidence>
<evidence type="ECO:0000313" key="6">
    <source>
        <dbReference type="EMBL" id="KAE9224054.1"/>
    </source>
</evidence>
<comment type="caution">
    <text evidence="6">The sequence shown here is derived from an EMBL/GenBank/DDBJ whole genome shotgun (WGS) entry which is preliminary data.</text>
</comment>
<dbReference type="Proteomes" id="UP000440732">
    <property type="component" value="Unassembled WGS sequence"/>
</dbReference>
<evidence type="ECO:0000313" key="11">
    <source>
        <dbReference type="Proteomes" id="UP000429523"/>
    </source>
</evidence>
<gene>
    <name evidence="9" type="ORF">PF001_g5642</name>
    <name evidence="8" type="ORF">PF002_g4232</name>
    <name evidence="7" type="ORF">PF004_g5270</name>
    <name evidence="6" type="ORF">PF005_g6063</name>
    <name evidence="5" type="ORF">PF006_g8336</name>
    <name evidence="4" type="ORF">PF007_g3733</name>
    <name evidence="10" type="ORF">PF008_g277</name>
    <name evidence="1" type="ORF">PF009_g6461</name>
    <name evidence="3" type="ORF">PF010_g5329</name>
    <name evidence="2" type="ORF">PF011_g5326</name>
</gene>
<dbReference type="Proteomes" id="UP000433483">
    <property type="component" value="Unassembled WGS sequence"/>
</dbReference>
<evidence type="ECO:0000313" key="18">
    <source>
        <dbReference type="Proteomes" id="UP000476176"/>
    </source>
</evidence>
<protein>
    <submittedName>
        <fullName evidence="6">Uncharacterized protein</fullName>
    </submittedName>
</protein>
<evidence type="ECO:0000313" key="14">
    <source>
        <dbReference type="Proteomes" id="UP000440367"/>
    </source>
</evidence>
<evidence type="ECO:0000313" key="8">
    <source>
        <dbReference type="EMBL" id="KAE9251582.1"/>
    </source>
</evidence>
<evidence type="ECO:0000313" key="13">
    <source>
        <dbReference type="Proteomes" id="UP000437068"/>
    </source>
</evidence>
<dbReference type="Proteomes" id="UP000440367">
    <property type="component" value="Unassembled WGS sequence"/>
</dbReference>
<dbReference type="OrthoDB" id="125580at2759"/>
<evidence type="ECO:0000313" key="7">
    <source>
        <dbReference type="EMBL" id="KAE9245368.1"/>
    </source>
</evidence>
<dbReference type="Proteomes" id="UP000429523">
    <property type="component" value="Unassembled WGS sequence"/>
</dbReference>
<dbReference type="EMBL" id="QXFW01000206">
    <property type="protein sequence ID" value="KAE9020628.1"/>
    <property type="molecule type" value="Genomic_DNA"/>
</dbReference>
<dbReference type="EMBL" id="QXFZ01000114">
    <property type="protein sequence ID" value="KAE9132413.1"/>
    <property type="molecule type" value="Genomic_DNA"/>
</dbReference>
<dbReference type="Proteomes" id="UP000460718">
    <property type="component" value="Unassembled WGS sequence"/>
</dbReference>
<accession>A0A6A3YS69</accession>
<dbReference type="Proteomes" id="UP000441208">
    <property type="component" value="Unassembled WGS sequence"/>
</dbReference>
<dbReference type="Proteomes" id="UP000476176">
    <property type="component" value="Unassembled WGS sequence"/>
</dbReference>
<dbReference type="EMBL" id="QXGB01000219">
    <property type="protein sequence ID" value="KAE9224054.1"/>
    <property type="molecule type" value="Genomic_DNA"/>
</dbReference>
<dbReference type="Proteomes" id="UP000437068">
    <property type="component" value="Unassembled WGS sequence"/>
</dbReference>
<dbReference type="AlphaFoldDB" id="A0A6A3YS69"/>
<evidence type="ECO:0000313" key="17">
    <source>
        <dbReference type="Proteomes" id="UP000460718"/>
    </source>
</evidence>
<dbReference type="Proteomes" id="UP000486351">
    <property type="component" value="Unassembled WGS sequence"/>
</dbReference>
<evidence type="ECO:0000313" key="2">
    <source>
        <dbReference type="EMBL" id="KAE9020628.1"/>
    </source>
</evidence>